<reference evidence="1 2" key="1">
    <citation type="submission" date="2019-04" db="EMBL/GenBank/DDBJ databases">
        <title>High contiguity whole genome sequence and gene annotation resource for two Venturia nashicola isolates.</title>
        <authorList>
            <person name="Prokchorchik M."/>
            <person name="Won K."/>
            <person name="Lee Y."/>
            <person name="Choi E.D."/>
            <person name="Segonzac C."/>
            <person name="Sohn K.H."/>
        </authorList>
    </citation>
    <scope>NUCLEOTIDE SEQUENCE [LARGE SCALE GENOMIC DNA]</scope>
    <source>
        <strain evidence="1 2">PRI2</strain>
    </source>
</reference>
<organism evidence="1 2">
    <name type="scientific">Venturia nashicola</name>
    <dbReference type="NCBI Taxonomy" id="86259"/>
    <lineage>
        <taxon>Eukaryota</taxon>
        <taxon>Fungi</taxon>
        <taxon>Dikarya</taxon>
        <taxon>Ascomycota</taxon>
        <taxon>Pezizomycotina</taxon>
        <taxon>Dothideomycetes</taxon>
        <taxon>Pleosporomycetidae</taxon>
        <taxon>Venturiales</taxon>
        <taxon>Venturiaceae</taxon>
        <taxon>Venturia</taxon>
    </lineage>
</organism>
<dbReference type="AlphaFoldDB" id="A0A4Z1NNU3"/>
<evidence type="ECO:0000313" key="2">
    <source>
        <dbReference type="Proteomes" id="UP000298493"/>
    </source>
</evidence>
<dbReference type="EMBL" id="SNSC02000019">
    <property type="protein sequence ID" value="TID15906.1"/>
    <property type="molecule type" value="Genomic_DNA"/>
</dbReference>
<evidence type="ECO:0000313" key="1">
    <source>
        <dbReference type="EMBL" id="TID15906.1"/>
    </source>
</evidence>
<keyword evidence="2" id="KW-1185">Reference proteome</keyword>
<protein>
    <submittedName>
        <fullName evidence="1">Uncharacterized protein</fullName>
    </submittedName>
</protein>
<proteinExistence type="predicted"/>
<dbReference type="Proteomes" id="UP000298493">
    <property type="component" value="Unassembled WGS sequence"/>
</dbReference>
<comment type="caution">
    <text evidence="1">The sequence shown here is derived from an EMBL/GenBank/DDBJ whole genome shotgun (WGS) entry which is preliminary data.</text>
</comment>
<accession>A0A4Z1NNU3</accession>
<name>A0A4Z1NNU3_9PEZI</name>
<sequence>MKLLVGRLVMTQHAAFHSSGEVETGDLVETFKRDDFTTGRGSVLAGVKNGLSSHTGKERKLSRKLSTYGCDLRVQGEASLEEDDFHNGGWNYRRCGDADHGIGSKSMALAAESKVQAMIPNDSKVQAMIPKTDSIQLNGLTALPIEMRMDFVLGVVLAAVVHKVKDKTVLFAGSGRQFLFHPVQTITHWLMRAHDRKLSRLQNLGPVGEALFGSSDGSWQLAVVSCQPSVGSCQLSALSCQFSVVALSWQLSVLSPQFSVLSPQSSVLSPHYPPPPPTTHHLTHHWQLRPLPTCSPPSTAYSSTPARFRRKGKHYTNTSLHPALQFHTSAHPVSHRVGRLLCAKPFVLLPLVPYIPPVTRGICQPTP</sequence>
<gene>
    <name evidence="1" type="ORF">E6O75_ATG08964</name>
</gene>